<evidence type="ECO:0000313" key="4">
    <source>
        <dbReference type="Proteomes" id="UP001432322"/>
    </source>
</evidence>
<feature type="non-terminal residue" evidence="3">
    <location>
        <position position="1"/>
    </location>
</feature>
<dbReference type="InterPro" id="IPR006577">
    <property type="entry name" value="UAS"/>
</dbReference>
<evidence type="ECO:0000256" key="1">
    <source>
        <dbReference type="SAM" id="MobiDB-lite"/>
    </source>
</evidence>
<comment type="caution">
    <text evidence="3">The sequence shown here is derived from an EMBL/GenBank/DDBJ whole genome shotgun (WGS) entry which is preliminary data.</text>
</comment>
<proteinExistence type="predicted"/>
<dbReference type="Gene3D" id="3.40.30.10">
    <property type="entry name" value="Glutaredoxin"/>
    <property type="match status" value="1"/>
</dbReference>
<accession>A0AAV5V6Y3</accession>
<dbReference type="Proteomes" id="UP001432322">
    <property type="component" value="Unassembled WGS sequence"/>
</dbReference>
<dbReference type="SUPFAM" id="SSF52833">
    <property type="entry name" value="Thioredoxin-like"/>
    <property type="match status" value="1"/>
</dbReference>
<feature type="region of interest" description="Disordered" evidence="1">
    <location>
        <begin position="23"/>
        <end position="131"/>
    </location>
</feature>
<protein>
    <recommendedName>
        <fullName evidence="2">UBX domain-containing protein</fullName>
    </recommendedName>
</protein>
<evidence type="ECO:0000259" key="2">
    <source>
        <dbReference type="PROSITE" id="PS50033"/>
    </source>
</evidence>
<keyword evidence="4" id="KW-1185">Reference proteome</keyword>
<name>A0AAV5V6Y3_9BILA</name>
<organism evidence="3 4">
    <name type="scientific">Pristionchus fissidentatus</name>
    <dbReference type="NCBI Taxonomy" id="1538716"/>
    <lineage>
        <taxon>Eukaryota</taxon>
        <taxon>Metazoa</taxon>
        <taxon>Ecdysozoa</taxon>
        <taxon>Nematoda</taxon>
        <taxon>Chromadorea</taxon>
        <taxon>Rhabditida</taxon>
        <taxon>Rhabditina</taxon>
        <taxon>Diplogasteromorpha</taxon>
        <taxon>Diplogasteroidea</taxon>
        <taxon>Neodiplogasteridae</taxon>
        <taxon>Pristionchus</taxon>
    </lineage>
</organism>
<dbReference type="PROSITE" id="PS50033">
    <property type="entry name" value="UBX"/>
    <property type="match status" value="1"/>
</dbReference>
<dbReference type="InterPro" id="IPR049483">
    <property type="entry name" value="FAF1_2-like_UAS"/>
</dbReference>
<reference evidence="3" key="1">
    <citation type="submission" date="2023-10" db="EMBL/GenBank/DDBJ databases">
        <title>Genome assembly of Pristionchus species.</title>
        <authorList>
            <person name="Yoshida K."/>
            <person name="Sommer R.J."/>
        </authorList>
    </citation>
    <scope>NUCLEOTIDE SEQUENCE</scope>
    <source>
        <strain evidence="3">RS5133</strain>
    </source>
</reference>
<dbReference type="Gene3D" id="3.10.20.90">
    <property type="entry name" value="Phosphatidylinositol 3-kinase Catalytic Subunit, Chain A, domain 1"/>
    <property type="match status" value="1"/>
</dbReference>
<dbReference type="InterPro" id="IPR001012">
    <property type="entry name" value="UBX_dom"/>
</dbReference>
<evidence type="ECO:0000313" key="3">
    <source>
        <dbReference type="EMBL" id="GMT13659.1"/>
    </source>
</evidence>
<dbReference type="GO" id="GO:0005634">
    <property type="term" value="C:nucleus"/>
    <property type="evidence" value="ECO:0007669"/>
    <property type="project" value="TreeGrafter"/>
</dbReference>
<feature type="domain" description="UBX" evidence="2">
    <location>
        <begin position="390"/>
        <end position="469"/>
    </location>
</feature>
<dbReference type="InterPro" id="IPR050730">
    <property type="entry name" value="UBX_domain-protein"/>
</dbReference>
<gene>
    <name evidence="3" type="ORF">PFISCL1PPCAC_4956</name>
</gene>
<feature type="compositionally biased region" description="Polar residues" evidence="1">
    <location>
        <begin position="69"/>
        <end position="78"/>
    </location>
</feature>
<feature type="compositionally biased region" description="Acidic residues" evidence="1">
    <location>
        <begin position="87"/>
        <end position="108"/>
    </location>
</feature>
<dbReference type="Pfam" id="PF21021">
    <property type="entry name" value="FAF1"/>
    <property type="match status" value="1"/>
</dbReference>
<dbReference type="GO" id="GO:0036503">
    <property type="term" value="P:ERAD pathway"/>
    <property type="evidence" value="ECO:0007669"/>
    <property type="project" value="TreeGrafter"/>
</dbReference>
<dbReference type="GO" id="GO:0005783">
    <property type="term" value="C:endoplasmic reticulum"/>
    <property type="evidence" value="ECO:0007669"/>
    <property type="project" value="TreeGrafter"/>
</dbReference>
<dbReference type="SUPFAM" id="SSF54236">
    <property type="entry name" value="Ubiquitin-like"/>
    <property type="match status" value="1"/>
</dbReference>
<dbReference type="PANTHER" id="PTHR23322:SF96">
    <property type="entry name" value="FAS-ASSOCIATED FACTOR 1"/>
    <property type="match status" value="1"/>
</dbReference>
<dbReference type="AlphaFoldDB" id="A0AAV5V6Y3"/>
<dbReference type="PANTHER" id="PTHR23322">
    <property type="entry name" value="FAS-ASSOCIATED PROTEIN"/>
    <property type="match status" value="1"/>
</dbReference>
<dbReference type="SMART" id="SM00594">
    <property type="entry name" value="UAS"/>
    <property type="match status" value="1"/>
</dbReference>
<feature type="region of interest" description="Disordered" evidence="1">
    <location>
        <begin position="323"/>
        <end position="374"/>
    </location>
</feature>
<dbReference type="GO" id="GO:0043130">
    <property type="term" value="F:ubiquitin binding"/>
    <property type="evidence" value="ECO:0007669"/>
    <property type="project" value="TreeGrafter"/>
</dbReference>
<dbReference type="EMBL" id="BTSY01000002">
    <property type="protein sequence ID" value="GMT13659.1"/>
    <property type="molecule type" value="Genomic_DNA"/>
</dbReference>
<dbReference type="InterPro" id="IPR029071">
    <property type="entry name" value="Ubiquitin-like_domsf"/>
</dbReference>
<dbReference type="InterPro" id="IPR036249">
    <property type="entry name" value="Thioredoxin-like_sf"/>
</dbReference>
<sequence>QLNGGAEQEAAPPVVQNLAREYEMMEQEEEKEEVEKARRSPLAPVSRTHSNNGGVAVERALAGAGGAPSSRSNSNTGGAPSARMDSDDSDDDYDYAMETQHDEEEDDETVARRLESASNGGGSSSRSNDFGVPLIPTDCDSAVEGTQNFMCVFEARYGSNGRGHMMPPFFIGSLQSAIREAFECPDRPVCERRPLALYIHHDGSIARNVFPQTVMCNEQVLQLLRSQFIVWPWDVTAKENENKLTSWLNECSLYDARPIVSSFLAKIDRFPLLILLSKEGSQLRMIDYLNSNDSADTGMEKLLMCMEAYASCKVSLEKQAQERHEREALRQEQNRELQESLAMDREKKEKQEREIREQKEAEEKAQREKDEKEAHIAALKASLPEEPAEGSADCCSVRFRLPEQGAALRRFSKSSPFSVVLTFLESEGFPVADYRMMNSDFPQKKDVSEWNPKATLADLKWPTREVINVEER</sequence>